<accession>A0A9J6DBF4</accession>
<evidence type="ECO:0000256" key="1">
    <source>
        <dbReference type="SAM" id="MobiDB-lite"/>
    </source>
</evidence>
<evidence type="ECO:0000313" key="2">
    <source>
        <dbReference type="EMBL" id="KAH8019158.1"/>
    </source>
</evidence>
<sequence>MRMTSGHRVLSGKNYRVDGILVTFPSPGHSIASCRSIAASSGSTNCYRTANVCSRSCSATCASVSGHLRSYSPRLFVDATFPLADRPVSGCIPNRGSRRPKKLWHEEGVWDHDMYREEEQGPKSSEELVSIYGYDIRSELMPPGAQRRQHYGSRPNKYEHSWEGEEAYTPQSGSGRGEGACGGRSTRAGSHLGNPGFYDEDFADLHSKPSENAATMQQNRGEVKSSDRPAGFEGSDWTGSNSSQQEKWDHTVKGSGMTHWGWGKRPSLPSRAVPDAPPKQQDCDVKEDVPLGHRVSSPAPQLPVMAVEVPQVSRTAGRSRAIQHLLSKDDQSKREHEALKELAAKGELQGDASVVFKCEIDVAKLLGVVPFVGGCDLIKVV</sequence>
<feature type="region of interest" description="Disordered" evidence="1">
    <location>
        <begin position="141"/>
        <end position="283"/>
    </location>
</feature>
<keyword evidence="3" id="KW-1185">Reference proteome</keyword>
<dbReference type="PANTHER" id="PTHR13434:SF0">
    <property type="entry name" value="PROTEIN CASC3"/>
    <property type="match status" value="1"/>
</dbReference>
<protein>
    <submittedName>
        <fullName evidence="2">Uncharacterized protein</fullName>
    </submittedName>
</protein>
<dbReference type="PROSITE" id="PS51257">
    <property type="entry name" value="PROKAR_LIPOPROTEIN"/>
    <property type="match status" value="1"/>
</dbReference>
<dbReference type="GO" id="GO:0035145">
    <property type="term" value="C:exon-exon junction complex"/>
    <property type="evidence" value="ECO:0007669"/>
    <property type="project" value="InterPro"/>
</dbReference>
<comment type="caution">
    <text evidence="2">The sequence shown here is derived from an EMBL/GenBank/DDBJ whole genome shotgun (WGS) entry which is preliminary data.</text>
</comment>
<dbReference type="AlphaFoldDB" id="A0A9J6DBF4"/>
<dbReference type="GO" id="GO:0003723">
    <property type="term" value="F:RNA binding"/>
    <property type="evidence" value="ECO:0007669"/>
    <property type="project" value="InterPro"/>
</dbReference>
<feature type="compositionally biased region" description="Polar residues" evidence="1">
    <location>
        <begin position="210"/>
        <end position="220"/>
    </location>
</feature>
<organism evidence="2 3">
    <name type="scientific">Rhipicephalus microplus</name>
    <name type="common">Cattle tick</name>
    <name type="synonym">Boophilus microplus</name>
    <dbReference type="NCBI Taxonomy" id="6941"/>
    <lineage>
        <taxon>Eukaryota</taxon>
        <taxon>Metazoa</taxon>
        <taxon>Ecdysozoa</taxon>
        <taxon>Arthropoda</taxon>
        <taxon>Chelicerata</taxon>
        <taxon>Arachnida</taxon>
        <taxon>Acari</taxon>
        <taxon>Parasitiformes</taxon>
        <taxon>Ixodida</taxon>
        <taxon>Ixodoidea</taxon>
        <taxon>Ixodidae</taxon>
        <taxon>Rhipicephalinae</taxon>
        <taxon>Rhipicephalus</taxon>
        <taxon>Boophilus</taxon>
    </lineage>
</organism>
<dbReference type="VEuPathDB" id="VectorBase:LOC119176042"/>
<gene>
    <name evidence="2" type="ORF">HPB51_017385</name>
</gene>
<dbReference type="InterPro" id="IPR028544">
    <property type="entry name" value="CASC3"/>
</dbReference>
<reference evidence="2" key="2">
    <citation type="submission" date="2021-09" db="EMBL/GenBank/DDBJ databases">
        <authorList>
            <person name="Jia N."/>
            <person name="Wang J."/>
            <person name="Shi W."/>
            <person name="Du L."/>
            <person name="Sun Y."/>
            <person name="Zhan W."/>
            <person name="Jiang J."/>
            <person name="Wang Q."/>
            <person name="Zhang B."/>
            <person name="Ji P."/>
            <person name="Sakyi L.B."/>
            <person name="Cui X."/>
            <person name="Yuan T."/>
            <person name="Jiang B."/>
            <person name="Yang W."/>
            <person name="Lam T.T.-Y."/>
            <person name="Chang Q."/>
            <person name="Ding S."/>
            <person name="Wang X."/>
            <person name="Zhu J."/>
            <person name="Ruan X."/>
            <person name="Zhao L."/>
            <person name="Wei J."/>
            <person name="Que T."/>
            <person name="Du C."/>
            <person name="Cheng J."/>
            <person name="Dai P."/>
            <person name="Han X."/>
            <person name="Huang E."/>
            <person name="Gao Y."/>
            <person name="Liu J."/>
            <person name="Shao H."/>
            <person name="Ye R."/>
            <person name="Li L."/>
            <person name="Wei W."/>
            <person name="Wang X."/>
            <person name="Wang C."/>
            <person name="Huo Q."/>
            <person name="Li W."/>
            <person name="Guo W."/>
            <person name="Chen H."/>
            <person name="Chen S."/>
            <person name="Zhou L."/>
            <person name="Zhou L."/>
            <person name="Ni X."/>
            <person name="Tian J."/>
            <person name="Zhou Y."/>
            <person name="Sheng Y."/>
            <person name="Liu T."/>
            <person name="Pan Y."/>
            <person name="Xia L."/>
            <person name="Li J."/>
            <person name="Zhao F."/>
            <person name="Cao W."/>
        </authorList>
    </citation>
    <scope>NUCLEOTIDE SEQUENCE</scope>
    <source>
        <strain evidence="2">Rmic-2018</strain>
        <tissue evidence="2">Larvae</tissue>
    </source>
</reference>
<dbReference type="GO" id="GO:0006397">
    <property type="term" value="P:mRNA processing"/>
    <property type="evidence" value="ECO:0007669"/>
    <property type="project" value="InterPro"/>
</dbReference>
<name>A0A9J6DBF4_RHIMP</name>
<dbReference type="PANTHER" id="PTHR13434">
    <property type="entry name" value="PROTEIN CASC3"/>
    <property type="match status" value="1"/>
</dbReference>
<dbReference type="Proteomes" id="UP000821866">
    <property type="component" value="Chromosome 8"/>
</dbReference>
<dbReference type="EMBL" id="JABSTU010000010">
    <property type="protein sequence ID" value="KAH8019158.1"/>
    <property type="molecule type" value="Genomic_DNA"/>
</dbReference>
<proteinExistence type="predicted"/>
<evidence type="ECO:0000313" key="3">
    <source>
        <dbReference type="Proteomes" id="UP000821866"/>
    </source>
</evidence>
<reference evidence="2" key="1">
    <citation type="journal article" date="2020" name="Cell">
        <title>Large-Scale Comparative Analyses of Tick Genomes Elucidate Their Genetic Diversity and Vector Capacities.</title>
        <authorList>
            <consortium name="Tick Genome and Microbiome Consortium (TIGMIC)"/>
            <person name="Jia N."/>
            <person name="Wang J."/>
            <person name="Shi W."/>
            <person name="Du L."/>
            <person name="Sun Y."/>
            <person name="Zhan W."/>
            <person name="Jiang J.F."/>
            <person name="Wang Q."/>
            <person name="Zhang B."/>
            <person name="Ji P."/>
            <person name="Bell-Sakyi L."/>
            <person name="Cui X.M."/>
            <person name="Yuan T.T."/>
            <person name="Jiang B.G."/>
            <person name="Yang W.F."/>
            <person name="Lam T.T."/>
            <person name="Chang Q.C."/>
            <person name="Ding S.J."/>
            <person name="Wang X.J."/>
            <person name="Zhu J.G."/>
            <person name="Ruan X.D."/>
            <person name="Zhao L."/>
            <person name="Wei J.T."/>
            <person name="Ye R.Z."/>
            <person name="Que T.C."/>
            <person name="Du C.H."/>
            <person name="Zhou Y.H."/>
            <person name="Cheng J.X."/>
            <person name="Dai P.F."/>
            <person name="Guo W.B."/>
            <person name="Han X.H."/>
            <person name="Huang E.J."/>
            <person name="Li L.F."/>
            <person name="Wei W."/>
            <person name="Gao Y.C."/>
            <person name="Liu J.Z."/>
            <person name="Shao H.Z."/>
            <person name="Wang X."/>
            <person name="Wang C.C."/>
            <person name="Yang T.C."/>
            <person name="Huo Q.B."/>
            <person name="Li W."/>
            <person name="Chen H.Y."/>
            <person name="Chen S.E."/>
            <person name="Zhou L.G."/>
            <person name="Ni X.B."/>
            <person name="Tian J.H."/>
            <person name="Sheng Y."/>
            <person name="Liu T."/>
            <person name="Pan Y.S."/>
            <person name="Xia L.Y."/>
            <person name="Li J."/>
            <person name="Zhao F."/>
            <person name="Cao W.C."/>
        </authorList>
    </citation>
    <scope>NUCLEOTIDE SEQUENCE</scope>
    <source>
        <strain evidence="2">Rmic-2018</strain>
    </source>
</reference>